<dbReference type="PANTHER" id="PTHR33143:SF3">
    <property type="entry name" value="VQ MOTIF-CONTAINING PROTEIN 17-RELATED"/>
    <property type="match status" value="1"/>
</dbReference>
<dbReference type="Proteomes" id="UP001652623">
    <property type="component" value="Chromosome 11"/>
</dbReference>
<proteinExistence type="predicted"/>
<organism evidence="2 3">
    <name type="scientific">Ziziphus jujuba</name>
    <name type="common">Chinese jujube</name>
    <name type="synonym">Ziziphus sativa</name>
    <dbReference type="NCBI Taxonomy" id="326968"/>
    <lineage>
        <taxon>Eukaryota</taxon>
        <taxon>Viridiplantae</taxon>
        <taxon>Streptophyta</taxon>
        <taxon>Embryophyta</taxon>
        <taxon>Tracheophyta</taxon>
        <taxon>Spermatophyta</taxon>
        <taxon>Magnoliopsida</taxon>
        <taxon>eudicotyledons</taxon>
        <taxon>Gunneridae</taxon>
        <taxon>Pentapetalae</taxon>
        <taxon>rosids</taxon>
        <taxon>fabids</taxon>
        <taxon>Rosales</taxon>
        <taxon>Rhamnaceae</taxon>
        <taxon>Paliureae</taxon>
        <taxon>Ziziphus</taxon>
    </lineage>
</organism>
<dbReference type="FunCoup" id="A0A6P4ATN9">
    <property type="interactions" value="27"/>
</dbReference>
<keyword evidence="2" id="KW-1185">Reference proteome</keyword>
<feature type="domain" description="VQ" evidence="1">
    <location>
        <begin position="51"/>
        <end position="76"/>
    </location>
</feature>
<evidence type="ECO:0000313" key="2">
    <source>
        <dbReference type="Proteomes" id="UP001652623"/>
    </source>
</evidence>
<dbReference type="InParanoid" id="A0A6P4ATN9"/>
<name>A0A6P4ATN9_ZIZJJ</name>
<dbReference type="RefSeq" id="XP_015898955.1">
    <property type="nucleotide sequence ID" value="XM_016043469.4"/>
</dbReference>
<sequence>MISSYSLSMKEMTKKLQTSPNHLFSTSQPLAIHKDSKTISKTKPKIRIIHIFAPEIIKTDVANFRELVQRLTGKPTEVVHCKKKIKKPRVSGREESKMISSSAFSDKKLELKSGFRAALDAKERVKEEEEEGMWISENSGGFLDRFADLEGFNYIQELGEFPMLPLDTSHMHGLEGPHQLV</sequence>
<protein>
    <submittedName>
        <fullName evidence="3">VQ motif-containing protein 25</fullName>
    </submittedName>
</protein>
<gene>
    <name evidence="3" type="primary">LOC107432347</name>
</gene>
<dbReference type="Pfam" id="PF05678">
    <property type="entry name" value="VQ"/>
    <property type="match status" value="1"/>
</dbReference>
<dbReference type="InterPro" id="IPR039607">
    <property type="entry name" value="VQ_8/17/18/20/21/25"/>
</dbReference>
<evidence type="ECO:0000313" key="3">
    <source>
        <dbReference type="RefSeq" id="XP_015898955.1"/>
    </source>
</evidence>
<evidence type="ECO:0000259" key="1">
    <source>
        <dbReference type="Pfam" id="PF05678"/>
    </source>
</evidence>
<dbReference type="GeneID" id="107432347"/>
<reference evidence="3" key="1">
    <citation type="submission" date="2025-08" db="UniProtKB">
        <authorList>
            <consortium name="RefSeq"/>
        </authorList>
    </citation>
    <scope>IDENTIFICATION</scope>
    <source>
        <tissue evidence="3">Seedling</tissue>
    </source>
</reference>
<dbReference type="AlphaFoldDB" id="A0A6P4ATN9"/>
<accession>A0A6P4ATN9</accession>
<dbReference type="GO" id="GO:0005634">
    <property type="term" value="C:nucleus"/>
    <property type="evidence" value="ECO:0007669"/>
    <property type="project" value="TreeGrafter"/>
</dbReference>
<dbReference type="KEGG" id="zju:107432347"/>
<dbReference type="InterPro" id="IPR008889">
    <property type="entry name" value="VQ"/>
</dbReference>
<dbReference type="PANTHER" id="PTHR33143">
    <property type="entry name" value="F16F4.1 PROTEIN-RELATED"/>
    <property type="match status" value="1"/>
</dbReference>